<feature type="domain" description="Secretion system C-terminal sorting" evidence="12">
    <location>
        <begin position="136"/>
        <end position="209"/>
    </location>
</feature>
<evidence type="ECO:0000256" key="8">
    <source>
        <dbReference type="ARBA" id="ARBA00023136"/>
    </source>
</evidence>
<keyword evidence="5" id="KW-0249">Electron transport</keyword>
<evidence type="ECO:0000256" key="2">
    <source>
        <dbReference type="ARBA" id="ARBA00005338"/>
    </source>
</evidence>
<keyword evidence="14" id="KW-1185">Reference proteome</keyword>
<dbReference type="GO" id="GO:0016020">
    <property type="term" value="C:membrane"/>
    <property type="evidence" value="ECO:0007669"/>
    <property type="project" value="UniProtKB-SubCell"/>
</dbReference>
<dbReference type="GO" id="GO:0005507">
    <property type="term" value="F:copper ion binding"/>
    <property type="evidence" value="ECO:0007669"/>
    <property type="project" value="InterPro"/>
</dbReference>
<keyword evidence="7" id="KW-0793">Thylakoid</keyword>
<organism evidence="13 14">
    <name type="scientific">Aquipluma nitroreducens</name>
    <dbReference type="NCBI Taxonomy" id="2010828"/>
    <lineage>
        <taxon>Bacteria</taxon>
        <taxon>Pseudomonadati</taxon>
        <taxon>Bacteroidota</taxon>
        <taxon>Bacteroidia</taxon>
        <taxon>Marinilabiliales</taxon>
        <taxon>Prolixibacteraceae</taxon>
        <taxon>Aquipluma</taxon>
    </lineage>
</organism>
<evidence type="ECO:0000256" key="1">
    <source>
        <dbReference type="ARBA" id="ARBA00004170"/>
    </source>
</evidence>
<evidence type="ECO:0000256" key="6">
    <source>
        <dbReference type="ARBA" id="ARBA00023008"/>
    </source>
</evidence>
<comment type="similarity">
    <text evidence="2">Belongs to the plastocyanin family.</text>
</comment>
<feature type="signal peptide" evidence="10">
    <location>
        <begin position="1"/>
        <end position="27"/>
    </location>
</feature>
<dbReference type="InterPro" id="IPR000923">
    <property type="entry name" value="BlueCu_1"/>
</dbReference>
<dbReference type="KEGG" id="anf:AQPE_3586"/>
<dbReference type="InterPro" id="IPR008972">
    <property type="entry name" value="Cupredoxin"/>
</dbReference>
<evidence type="ECO:0000256" key="9">
    <source>
        <dbReference type="PIRSR" id="PIRSR602387-1"/>
    </source>
</evidence>
<evidence type="ECO:0000259" key="12">
    <source>
        <dbReference type="Pfam" id="PF18962"/>
    </source>
</evidence>
<evidence type="ECO:0000313" key="14">
    <source>
        <dbReference type="Proteomes" id="UP001193389"/>
    </source>
</evidence>
<dbReference type="Proteomes" id="UP001193389">
    <property type="component" value="Chromosome"/>
</dbReference>
<dbReference type="InterPro" id="IPR026444">
    <property type="entry name" value="Secre_tail"/>
</dbReference>
<feature type="binding site" evidence="9">
    <location>
        <position position="62"/>
    </location>
    <ligand>
        <name>Cu cation</name>
        <dbReference type="ChEBI" id="CHEBI:23378"/>
    </ligand>
</feature>
<protein>
    <submittedName>
        <fullName evidence="13">Copper binding protein, plastocyanin/azurin family</fullName>
    </submittedName>
</protein>
<dbReference type="GO" id="GO:0009055">
    <property type="term" value="F:electron transfer activity"/>
    <property type="evidence" value="ECO:0007669"/>
    <property type="project" value="InterPro"/>
</dbReference>
<dbReference type="PANTHER" id="PTHR34192:SF10">
    <property type="entry name" value="PLASTOCYANIN MAJOR ISOFORM, CHLOROPLASTIC-RELATED"/>
    <property type="match status" value="1"/>
</dbReference>
<evidence type="ECO:0000256" key="7">
    <source>
        <dbReference type="ARBA" id="ARBA00023078"/>
    </source>
</evidence>
<dbReference type="InterPro" id="IPR028871">
    <property type="entry name" value="BlueCu_1_BS"/>
</dbReference>
<feature type="domain" description="Blue (type 1) copper" evidence="11">
    <location>
        <begin position="37"/>
        <end position="117"/>
    </location>
</feature>
<evidence type="ECO:0000256" key="3">
    <source>
        <dbReference type="ARBA" id="ARBA00022448"/>
    </source>
</evidence>
<evidence type="ECO:0000256" key="5">
    <source>
        <dbReference type="ARBA" id="ARBA00022982"/>
    </source>
</evidence>
<feature type="binding site" evidence="9">
    <location>
        <position position="105"/>
    </location>
    <ligand>
        <name>Cu cation</name>
        <dbReference type="ChEBI" id="CHEBI:23378"/>
    </ligand>
</feature>
<dbReference type="PANTHER" id="PTHR34192">
    <property type="entry name" value="PLASTOCYANIN MAJOR ISOFORM, CHLOROPLASTIC-RELATED"/>
    <property type="match status" value="1"/>
</dbReference>
<dbReference type="Pfam" id="PF00127">
    <property type="entry name" value="Copper-bind"/>
    <property type="match status" value="1"/>
</dbReference>
<dbReference type="SUPFAM" id="SSF49503">
    <property type="entry name" value="Cupredoxins"/>
    <property type="match status" value="1"/>
</dbReference>
<comment type="subcellular location">
    <subcellularLocation>
        <location evidence="1">Membrane</location>
        <topology evidence="1">Peripheral membrane protein</topology>
    </subcellularLocation>
</comment>
<dbReference type="PRINTS" id="PR00156">
    <property type="entry name" value="COPPERBLUE"/>
</dbReference>
<dbReference type="InterPro" id="IPR001235">
    <property type="entry name" value="Copper_blue_Plastocyanin"/>
</dbReference>
<evidence type="ECO:0000259" key="11">
    <source>
        <dbReference type="Pfam" id="PF00127"/>
    </source>
</evidence>
<evidence type="ECO:0000256" key="10">
    <source>
        <dbReference type="SAM" id="SignalP"/>
    </source>
</evidence>
<keyword evidence="6 9" id="KW-0186">Copper</keyword>
<feature type="chain" id="PRO_5024321382" evidence="10">
    <location>
        <begin position="28"/>
        <end position="211"/>
    </location>
</feature>
<dbReference type="Gene3D" id="2.60.40.420">
    <property type="entry name" value="Cupredoxins - blue copper proteins"/>
    <property type="match status" value="1"/>
</dbReference>
<dbReference type="AlphaFoldDB" id="A0A5K7SCS0"/>
<feature type="binding site" evidence="9">
    <location>
        <position position="110"/>
    </location>
    <ligand>
        <name>Cu cation</name>
        <dbReference type="ChEBI" id="CHEBI:23378"/>
    </ligand>
</feature>
<reference evidence="13" key="1">
    <citation type="journal article" date="2020" name="Int. J. Syst. Evol. Microbiol.">
        <title>Aquipluma nitroreducens gen. nov. sp. nov., a novel facultatively anaerobic bacterium isolated from a freshwater lake.</title>
        <authorList>
            <person name="Watanabe M."/>
            <person name="Kojima H."/>
            <person name="Fukui M."/>
        </authorList>
    </citation>
    <scope>NUCLEOTIDE SEQUENCE</scope>
    <source>
        <strain evidence="13">MeG22</strain>
    </source>
</reference>
<evidence type="ECO:0000313" key="13">
    <source>
        <dbReference type="EMBL" id="BBE19401.1"/>
    </source>
</evidence>
<dbReference type="RefSeq" id="WP_318347644.1">
    <property type="nucleotide sequence ID" value="NZ_AP018694.1"/>
</dbReference>
<keyword evidence="8" id="KW-0472">Membrane</keyword>
<evidence type="ECO:0000256" key="4">
    <source>
        <dbReference type="ARBA" id="ARBA00022723"/>
    </source>
</evidence>
<proteinExistence type="inferred from homology"/>
<dbReference type="NCBIfam" id="TIGR04183">
    <property type="entry name" value="Por_Secre_tail"/>
    <property type="match status" value="1"/>
</dbReference>
<dbReference type="Pfam" id="PF18962">
    <property type="entry name" value="Por_Secre_tail"/>
    <property type="match status" value="1"/>
</dbReference>
<accession>A0A5K7SCS0</accession>
<comment type="cofactor">
    <cofactor evidence="9">
        <name>Cu(2+)</name>
        <dbReference type="ChEBI" id="CHEBI:29036"/>
    </cofactor>
    <text evidence="9">The crystal structure with reduced Cu(1+) has also been determined.</text>
</comment>
<keyword evidence="10" id="KW-0732">Signal</keyword>
<dbReference type="InterPro" id="IPR002387">
    <property type="entry name" value="Plastocyanin"/>
</dbReference>
<keyword evidence="3" id="KW-0813">Transport</keyword>
<sequence>MKTNSTFKTRSCFALIFILALSLNLKGQTTHNVSVTSNVFTPSQLTITVGDKVVWKNDEGSHNVNGKQATFPNNPSSFGNEVGAAWTYEYVFNTAGTYNYQCDPHAGMGMVGKVIVNPKTVTSSQTMADVTEKIRLYPNPASEYIELIVPSNYKTINSVKIYSIAGSVVDEKTFSENKETFRYDISLFRNGIYLIEVNAENQKNVLKFIKQ</sequence>
<dbReference type="PROSITE" id="PS00196">
    <property type="entry name" value="COPPER_BLUE"/>
    <property type="match status" value="1"/>
</dbReference>
<dbReference type="PRINTS" id="PR00157">
    <property type="entry name" value="PLASTOCYANIN"/>
</dbReference>
<gene>
    <name evidence="13" type="ORF">AQPE_3586</name>
</gene>
<feature type="binding site" evidence="9">
    <location>
        <position position="102"/>
    </location>
    <ligand>
        <name>Cu cation</name>
        <dbReference type="ChEBI" id="CHEBI:23378"/>
    </ligand>
</feature>
<keyword evidence="4 9" id="KW-0479">Metal-binding</keyword>
<dbReference type="EMBL" id="AP018694">
    <property type="protein sequence ID" value="BBE19401.1"/>
    <property type="molecule type" value="Genomic_DNA"/>
</dbReference>
<name>A0A5K7SCS0_9BACT</name>